<feature type="transmembrane region" description="Helical" evidence="10">
    <location>
        <begin position="181"/>
        <end position="200"/>
    </location>
</feature>
<evidence type="ECO:0000256" key="9">
    <source>
        <dbReference type="SAM" id="MobiDB-lite"/>
    </source>
</evidence>
<dbReference type="InterPro" id="IPR045349">
    <property type="entry name" value="SLC41A1-3"/>
</dbReference>
<feature type="transmembrane region" description="Helical" evidence="10">
    <location>
        <begin position="341"/>
        <end position="362"/>
    </location>
</feature>
<name>A0A7M7MZ32_STRPU</name>
<feature type="transmembrane region" description="Helical" evidence="10">
    <location>
        <begin position="374"/>
        <end position="396"/>
    </location>
</feature>
<feature type="transmembrane region" description="Helical" evidence="10">
    <location>
        <begin position="532"/>
        <end position="557"/>
    </location>
</feature>
<dbReference type="FunCoup" id="A0A7M7MZ32">
    <property type="interactions" value="528"/>
</dbReference>
<evidence type="ECO:0000256" key="10">
    <source>
        <dbReference type="SAM" id="Phobius"/>
    </source>
</evidence>
<evidence type="ECO:0000259" key="11">
    <source>
        <dbReference type="Pfam" id="PF01769"/>
    </source>
</evidence>
<feature type="transmembrane region" description="Helical" evidence="10">
    <location>
        <begin position="464"/>
        <end position="482"/>
    </location>
</feature>
<protein>
    <recommendedName>
        <fullName evidence="11">SLC41A/MgtE integral membrane domain-containing protein</fullName>
    </recommendedName>
</protein>
<dbReference type="PANTHER" id="PTHR16228">
    <property type="entry name" value="DIVALENT CATION TRANSPORTER SOLUTE CARRIER FAMILY 41"/>
    <property type="match status" value="1"/>
</dbReference>
<feature type="region of interest" description="Disordered" evidence="9">
    <location>
        <begin position="1"/>
        <end position="79"/>
    </location>
</feature>
<dbReference type="GeneID" id="584099"/>
<feature type="region of interest" description="Disordered" evidence="9">
    <location>
        <begin position="106"/>
        <end position="134"/>
    </location>
</feature>
<feature type="compositionally biased region" description="Basic and acidic residues" evidence="9">
    <location>
        <begin position="58"/>
        <end position="79"/>
    </location>
</feature>
<organism evidence="12 13">
    <name type="scientific">Strongylocentrotus purpuratus</name>
    <name type="common">Purple sea urchin</name>
    <dbReference type="NCBI Taxonomy" id="7668"/>
    <lineage>
        <taxon>Eukaryota</taxon>
        <taxon>Metazoa</taxon>
        <taxon>Echinodermata</taxon>
        <taxon>Eleutherozoa</taxon>
        <taxon>Echinozoa</taxon>
        <taxon>Echinoidea</taxon>
        <taxon>Euechinoidea</taxon>
        <taxon>Echinacea</taxon>
        <taxon>Camarodonta</taxon>
        <taxon>Echinidea</taxon>
        <taxon>Strongylocentrotidae</taxon>
        <taxon>Strongylocentrotus</taxon>
    </lineage>
</organism>
<dbReference type="InterPro" id="IPR036739">
    <property type="entry name" value="SLC41_membr_dom_sf"/>
</dbReference>
<evidence type="ECO:0000256" key="3">
    <source>
        <dbReference type="ARBA" id="ARBA00022448"/>
    </source>
</evidence>
<dbReference type="EnsemblMetazoa" id="XM_030972435">
    <property type="protein sequence ID" value="XP_030828295"/>
    <property type="gene ID" value="LOC584099"/>
</dbReference>
<keyword evidence="7" id="KW-0406">Ion transport</keyword>
<comment type="similarity">
    <text evidence="2">Belongs to the SLC41A transporter family.</text>
</comment>
<dbReference type="AlphaFoldDB" id="A0A7M7MZ32"/>
<dbReference type="Pfam" id="PF01769">
    <property type="entry name" value="MgtE"/>
    <property type="match status" value="2"/>
</dbReference>
<feature type="transmembrane region" description="Helical" evidence="10">
    <location>
        <begin position="494"/>
        <end position="520"/>
    </location>
</feature>
<dbReference type="EnsemblMetazoa" id="XM_030972434">
    <property type="protein sequence ID" value="XP_030828294"/>
    <property type="gene ID" value="LOC584099"/>
</dbReference>
<feature type="transmembrane region" description="Helical" evidence="10">
    <location>
        <begin position="153"/>
        <end position="175"/>
    </location>
</feature>
<dbReference type="KEGG" id="spu:584099"/>
<dbReference type="GO" id="GO:0005886">
    <property type="term" value="C:plasma membrane"/>
    <property type="evidence" value="ECO:0000318"/>
    <property type="project" value="GO_Central"/>
</dbReference>
<keyword evidence="5" id="KW-0460">Magnesium</keyword>
<dbReference type="RefSeq" id="XP_030828295.1">
    <property type="nucleotide sequence ID" value="XM_030972435.1"/>
</dbReference>
<dbReference type="OMA" id="WDPDNVT"/>
<keyword evidence="3" id="KW-0813">Transport</keyword>
<dbReference type="InterPro" id="IPR006667">
    <property type="entry name" value="SLC41_membr_dom"/>
</dbReference>
<reference evidence="13" key="1">
    <citation type="submission" date="2015-02" db="EMBL/GenBank/DDBJ databases">
        <title>Genome sequencing for Strongylocentrotus purpuratus.</title>
        <authorList>
            <person name="Murali S."/>
            <person name="Liu Y."/>
            <person name="Vee V."/>
            <person name="English A."/>
            <person name="Wang M."/>
            <person name="Skinner E."/>
            <person name="Han Y."/>
            <person name="Muzny D.M."/>
            <person name="Worley K.C."/>
            <person name="Gibbs R.A."/>
        </authorList>
    </citation>
    <scope>NUCLEOTIDE SEQUENCE</scope>
</reference>
<evidence type="ECO:0000256" key="8">
    <source>
        <dbReference type="ARBA" id="ARBA00023136"/>
    </source>
</evidence>
<evidence type="ECO:0000256" key="7">
    <source>
        <dbReference type="ARBA" id="ARBA00023065"/>
    </source>
</evidence>
<feature type="domain" description="SLC41A/MgtE integral membrane" evidence="11">
    <location>
        <begin position="407"/>
        <end position="548"/>
    </location>
</feature>
<keyword evidence="4 10" id="KW-0812">Transmembrane</keyword>
<dbReference type="PANTHER" id="PTHR16228:SF7">
    <property type="entry name" value="SLC41A_MGTE INTEGRAL MEMBRANE DOMAIN-CONTAINING PROTEIN"/>
    <property type="match status" value="1"/>
</dbReference>
<proteinExistence type="inferred from homology"/>
<sequence>MSSQESTNPPVSTPPPVPHLRHRTGKGKTEDTMVPRVVASSPLDGQSLLPLRGVPAGDRGETRVEDDPGGDERGTGNEHTKYITQNGLTMNDSRNGVDHEPEGIEIETSLTEPLLGTTRSSDDDDEGEGDGGLSTFMQEREHRSYPKESSCGIGAQVFLPFLIAGFGTVYAGLVLDHVQHWTVFVQVTELFILVPSLLGLKGNLEMTLASRLSTAANLGIMDDRKKLKEMILGNMALTQCQALIVGFLASAAATLFGWIPDGEFDINHTLLLCASSMVTASLASAGLGAIMVGVILLSRKCKINPDNVATPIAASLGDLITLSLLAWISNLLFKNIGKQHWLAPTIIVVFFLLVPLWAFLACRNDYTRDVFYNGWSPVITAMLISSIGGLVLDIAIRTNEGVAVFSPVINGVGGNIVAVQSSRISTHLHGIGSLGTPDPERIKKCNSPFTVFFGKDMHSRSARVLIMMVIPGQLIFLYYISYMNAGHSSITLRVTIMFVTVSLIQVVFLLQIADWMVYYLWGKKLDPDNFSIPYLTALGDLLGTALLALGFLIVWSLGDRDVDIGD</sequence>
<dbReference type="RefSeq" id="XP_030828294.1">
    <property type="nucleotide sequence ID" value="XM_030972434.1"/>
</dbReference>
<keyword evidence="8 10" id="KW-0472">Membrane</keyword>
<dbReference type="GO" id="GO:0008324">
    <property type="term" value="F:monoatomic cation transmembrane transporter activity"/>
    <property type="evidence" value="ECO:0007669"/>
    <property type="project" value="InterPro"/>
</dbReference>
<accession>A0A7M7MZ32</accession>
<evidence type="ECO:0000256" key="4">
    <source>
        <dbReference type="ARBA" id="ARBA00022692"/>
    </source>
</evidence>
<dbReference type="SUPFAM" id="SSF161093">
    <property type="entry name" value="MgtE membrane domain-like"/>
    <property type="match status" value="2"/>
</dbReference>
<evidence type="ECO:0000256" key="6">
    <source>
        <dbReference type="ARBA" id="ARBA00022989"/>
    </source>
</evidence>
<evidence type="ECO:0000256" key="1">
    <source>
        <dbReference type="ARBA" id="ARBA00004141"/>
    </source>
</evidence>
<dbReference type="FunFam" id="1.10.357.20:FF:000001">
    <property type="entry name" value="Solute carrier family 41 member 2"/>
    <property type="match status" value="1"/>
</dbReference>
<feature type="domain" description="SLC41A/MgtE integral membrane" evidence="11">
    <location>
        <begin position="194"/>
        <end position="327"/>
    </location>
</feature>
<keyword evidence="6 10" id="KW-1133">Transmembrane helix</keyword>
<reference evidence="12" key="2">
    <citation type="submission" date="2021-01" db="UniProtKB">
        <authorList>
            <consortium name="EnsemblMetazoa"/>
        </authorList>
    </citation>
    <scope>IDENTIFICATION</scope>
</reference>
<feature type="transmembrane region" description="Helical" evidence="10">
    <location>
        <begin position="308"/>
        <end position="329"/>
    </location>
</feature>
<evidence type="ECO:0000313" key="12">
    <source>
        <dbReference type="EnsemblMetazoa" id="XP_030828294"/>
    </source>
</evidence>
<evidence type="ECO:0000256" key="5">
    <source>
        <dbReference type="ARBA" id="ARBA00022842"/>
    </source>
</evidence>
<dbReference type="Proteomes" id="UP000007110">
    <property type="component" value="Unassembled WGS sequence"/>
</dbReference>
<dbReference type="Gene3D" id="1.10.357.20">
    <property type="entry name" value="SLC41 divalent cation transporters, integral membrane domain"/>
    <property type="match status" value="2"/>
</dbReference>
<feature type="transmembrane region" description="Helical" evidence="10">
    <location>
        <begin position="269"/>
        <end position="296"/>
    </location>
</feature>
<comment type="subcellular location">
    <subcellularLocation>
        <location evidence="1">Membrane</location>
        <topology evidence="1">Multi-pass membrane protein</topology>
    </subcellularLocation>
</comment>
<dbReference type="InParanoid" id="A0A7M7MZ32"/>
<evidence type="ECO:0000256" key="2">
    <source>
        <dbReference type="ARBA" id="ARBA00009749"/>
    </source>
</evidence>
<evidence type="ECO:0000313" key="13">
    <source>
        <dbReference type="Proteomes" id="UP000007110"/>
    </source>
</evidence>
<feature type="transmembrane region" description="Helical" evidence="10">
    <location>
        <begin position="231"/>
        <end position="257"/>
    </location>
</feature>
<feature type="compositionally biased region" description="Low complexity" evidence="9">
    <location>
        <begin position="1"/>
        <end position="10"/>
    </location>
</feature>
<keyword evidence="13" id="KW-1185">Reference proteome</keyword>